<dbReference type="PROSITE" id="PS00793">
    <property type="entry name" value="DHPS_2"/>
    <property type="match status" value="1"/>
</dbReference>
<evidence type="ECO:0000313" key="15">
    <source>
        <dbReference type="EMBL" id="OIJ14440.1"/>
    </source>
</evidence>
<dbReference type="PROSITE" id="PS00792">
    <property type="entry name" value="DHPS_1"/>
    <property type="match status" value="1"/>
</dbReference>
<evidence type="ECO:0000256" key="11">
    <source>
        <dbReference type="ARBA" id="ARBA00030193"/>
    </source>
</evidence>
<keyword evidence="10 13" id="KW-0289">Folate biosynthesis</keyword>
<evidence type="ECO:0000256" key="4">
    <source>
        <dbReference type="ARBA" id="ARBA00009503"/>
    </source>
</evidence>
<comment type="cofactor">
    <cofactor evidence="2 13">
        <name>Mg(2+)</name>
        <dbReference type="ChEBI" id="CHEBI:18420"/>
    </cofactor>
</comment>
<keyword evidence="7 13" id="KW-0808">Transferase</keyword>
<gene>
    <name evidence="15" type="ORF">BKP35_06715</name>
</gene>
<evidence type="ECO:0000256" key="1">
    <source>
        <dbReference type="ARBA" id="ARBA00000012"/>
    </source>
</evidence>
<accession>A0A1S2LQH4</accession>
<evidence type="ECO:0000256" key="13">
    <source>
        <dbReference type="RuleBase" id="RU361205"/>
    </source>
</evidence>
<dbReference type="InterPro" id="IPR006390">
    <property type="entry name" value="DHP_synth_dom"/>
</dbReference>
<dbReference type="SUPFAM" id="SSF51717">
    <property type="entry name" value="Dihydropteroate synthetase-like"/>
    <property type="match status" value="1"/>
</dbReference>
<evidence type="ECO:0000256" key="12">
    <source>
        <dbReference type="ARBA" id="ARBA00053449"/>
    </source>
</evidence>
<proteinExistence type="inferred from homology"/>
<dbReference type="InterPro" id="IPR045031">
    <property type="entry name" value="DHP_synth-like"/>
</dbReference>
<dbReference type="Gene3D" id="3.20.20.20">
    <property type="entry name" value="Dihydropteroate synthase-like"/>
    <property type="match status" value="1"/>
</dbReference>
<dbReference type="CDD" id="cd00739">
    <property type="entry name" value="DHPS"/>
    <property type="match status" value="1"/>
</dbReference>
<evidence type="ECO:0000256" key="8">
    <source>
        <dbReference type="ARBA" id="ARBA00022723"/>
    </source>
</evidence>
<dbReference type="GO" id="GO:0004156">
    <property type="term" value="F:dihydropteroate synthase activity"/>
    <property type="evidence" value="ECO:0007669"/>
    <property type="project" value="UniProtKB-EC"/>
</dbReference>
<feature type="domain" description="Pterin-binding" evidence="14">
    <location>
        <begin position="20"/>
        <end position="269"/>
    </location>
</feature>
<evidence type="ECO:0000256" key="6">
    <source>
        <dbReference type="ARBA" id="ARBA00016919"/>
    </source>
</evidence>
<dbReference type="FunFam" id="3.20.20.20:FF:000006">
    <property type="entry name" value="Dihydropteroate synthase"/>
    <property type="match status" value="1"/>
</dbReference>
<comment type="caution">
    <text evidence="15">The sequence shown here is derived from an EMBL/GenBank/DDBJ whole genome shotgun (WGS) entry which is preliminary data.</text>
</comment>
<dbReference type="AlphaFoldDB" id="A0A1S2LQH4"/>
<evidence type="ECO:0000256" key="7">
    <source>
        <dbReference type="ARBA" id="ARBA00022679"/>
    </source>
</evidence>
<protein>
    <recommendedName>
        <fullName evidence="6 13">Dihydropteroate synthase</fullName>
        <shortName evidence="13">DHPS</shortName>
        <ecNumber evidence="5 13">2.5.1.15</ecNumber>
    </recommendedName>
    <alternativeName>
        <fullName evidence="11 13">Dihydropteroate pyrophosphorylase</fullName>
    </alternativeName>
</protein>
<dbReference type="NCBIfam" id="TIGR01496">
    <property type="entry name" value="DHPS"/>
    <property type="match status" value="1"/>
</dbReference>
<dbReference type="EC" id="2.5.1.15" evidence="5 13"/>
<evidence type="ECO:0000313" key="16">
    <source>
        <dbReference type="Proteomes" id="UP000180098"/>
    </source>
</evidence>
<dbReference type="PANTHER" id="PTHR20941:SF1">
    <property type="entry name" value="FOLIC ACID SYNTHESIS PROTEIN FOL1"/>
    <property type="match status" value="1"/>
</dbReference>
<evidence type="ECO:0000256" key="3">
    <source>
        <dbReference type="ARBA" id="ARBA00004763"/>
    </source>
</evidence>
<comment type="function">
    <text evidence="12 13">Catalyzes the condensation of para-aminobenzoate (pABA) with 6-hydroxymethyl-7,8-dihydropterin diphosphate (DHPt-PP) to form 7,8-dihydropteroate (H2Pte), the immediate precursor of folate derivatives.</text>
</comment>
<comment type="pathway">
    <text evidence="3 13">Cofactor biosynthesis; tetrahydrofolate biosynthesis; 7,8-dihydrofolate from 2-amino-4-hydroxy-6-hydroxymethyl-7,8-dihydropteridine diphosphate and 4-aminobenzoate: step 1/2.</text>
</comment>
<comment type="catalytic activity">
    <reaction evidence="1">
        <text>(7,8-dihydropterin-6-yl)methyl diphosphate + 4-aminobenzoate = 7,8-dihydropteroate + diphosphate</text>
        <dbReference type="Rhea" id="RHEA:19949"/>
        <dbReference type="ChEBI" id="CHEBI:17836"/>
        <dbReference type="ChEBI" id="CHEBI:17839"/>
        <dbReference type="ChEBI" id="CHEBI:33019"/>
        <dbReference type="ChEBI" id="CHEBI:72950"/>
        <dbReference type="EC" id="2.5.1.15"/>
    </reaction>
</comment>
<evidence type="ECO:0000256" key="2">
    <source>
        <dbReference type="ARBA" id="ARBA00001946"/>
    </source>
</evidence>
<dbReference type="EMBL" id="MLQQ01000007">
    <property type="protein sequence ID" value="OIJ14440.1"/>
    <property type="molecule type" value="Genomic_DNA"/>
</dbReference>
<dbReference type="GO" id="GO:0046656">
    <property type="term" value="P:folic acid biosynthetic process"/>
    <property type="evidence" value="ECO:0007669"/>
    <property type="project" value="UniProtKB-KW"/>
</dbReference>
<comment type="similarity">
    <text evidence="4 13">Belongs to the DHPS family.</text>
</comment>
<evidence type="ECO:0000256" key="5">
    <source>
        <dbReference type="ARBA" id="ARBA00012458"/>
    </source>
</evidence>
<dbReference type="InterPro" id="IPR011005">
    <property type="entry name" value="Dihydropteroate_synth-like_sf"/>
</dbReference>
<evidence type="ECO:0000256" key="9">
    <source>
        <dbReference type="ARBA" id="ARBA00022842"/>
    </source>
</evidence>
<keyword evidence="9 13" id="KW-0460">Magnesium</keyword>
<organism evidence="15 16">
    <name type="scientific">Anaerobacillus arseniciselenatis</name>
    <dbReference type="NCBI Taxonomy" id="85682"/>
    <lineage>
        <taxon>Bacteria</taxon>
        <taxon>Bacillati</taxon>
        <taxon>Bacillota</taxon>
        <taxon>Bacilli</taxon>
        <taxon>Bacillales</taxon>
        <taxon>Bacillaceae</taxon>
        <taxon>Anaerobacillus</taxon>
    </lineage>
</organism>
<keyword evidence="8 13" id="KW-0479">Metal-binding</keyword>
<dbReference type="GO" id="GO:0046654">
    <property type="term" value="P:tetrahydrofolate biosynthetic process"/>
    <property type="evidence" value="ECO:0007669"/>
    <property type="project" value="UniProtKB-UniPathway"/>
</dbReference>
<dbReference type="Pfam" id="PF00809">
    <property type="entry name" value="Pterin_bind"/>
    <property type="match status" value="1"/>
</dbReference>
<dbReference type="GO" id="GO:0005829">
    <property type="term" value="C:cytosol"/>
    <property type="evidence" value="ECO:0007669"/>
    <property type="project" value="TreeGrafter"/>
</dbReference>
<dbReference type="InterPro" id="IPR000489">
    <property type="entry name" value="Pterin-binding_dom"/>
</dbReference>
<dbReference type="GO" id="GO:0046872">
    <property type="term" value="F:metal ion binding"/>
    <property type="evidence" value="ECO:0007669"/>
    <property type="project" value="UniProtKB-KW"/>
</dbReference>
<dbReference type="UniPathway" id="UPA00077">
    <property type="reaction ID" value="UER00156"/>
</dbReference>
<evidence type="ECO:0000259" key="14">
    <source>
        <dbReference type="PROSITE" id="PS50972"/>
    </source>
</evidence>
<dbReference type="PANTHER" id="PTHR20941">
    <property type="entry name" value="FOLATE SYNTHESIS PROTEINS"/>
    <property type="match status" value="1"/>
</dbReference>
<dbReference type="Proteomes" id="UP000180098">
    <property type="component" value="Unassembled WGS sequence"/>
</dbReference>
<reference evidence="15 16" key="1">
    <citation type="submission" date="2016-10" db="EMBL/GenBank/DDBJ databases">
        <title>Draft genome sequences of four alkaliphilic bacteria belonging to the Anaerobacillus genus.</title>
        <authorList>
            <person name="Bassil N.M."/>
            <person name="Lloyd J.R."/>
        </authorList>
    </citation>
    <scope>NUCLEOTIDE SEQUENCE [LARGE SCALE GENOMIC DNA]</scope>
    <source>
        <strain evidence="15 16">DSM 15340</strain>
    </source>
</reference>
<keyword evidence="16" id="KW-1185">Reference proteome</keyword>
<dbReference type="PROSITE" id="PS50972">
    <property type="entry name" value="PTERIN_BINDING"/>
    <property type="match status" value="1"/>
</dbReference>
<name>A0A1S2LQH4_9BACI</name>
<sequence length="275" mass="29950">MLKSTIIKAGPYDLDVTKKTLIMGILNITPDSFSDGGKFNDLDGAVNRAIQMVEEGADIIDIGGESTRPGAETVNEEEELERVLPIIQAVSNVVNVPISIDTYKHEVAKQALEAGASIINDVWGAKANPEIADVAANYNVPIVLTHNRKNRDYNDLISDVLSDLGESISICERAGVDQAKIILDPGIGFAKTYEQNILVLQHLDKIVELGFPVLLGTSRKSMIGAALDLPAEERLEGTQATVCYGIMKGCQMMRVHDVLQISRTAQMMDALKERF</sequence>
<evidence type="ECO:0000256" key="10">
    <source>
        <dbReference type="ARBA" id="ARBA00022909"/>
    </source>
</evidence>